<dbReference type="Proteomes" id="UP000789396">
    <property type="component" value="Unassembled WGS sequence"/>
</dbReference>
<name>A0A9N9G3F7_9GLOM</name>
<accession>A0A9N9G3F7</accession>
<dbReference type="OrthoDB" id="2396682at2759"/>
<dbReference type="AlphaFoldDB" id="A0A9N9G3F7"/>
<sequence length="107" mass="12198">MSQQTSAPDIHDNLLTLTTLFLYSFNASMVCTWLPPFNNLKDDTSKPPMVVFTPFLDSLLKIFRKVASDDVENTDNENMITMILDKLGFDVPLEVLIRESKDLEKIT</sequence>
<dbReference type="EMBL" id="CAJVPZ010006515">
    <property type="protein sequence ID" value="CAG8574559.1"/>
    <property type="molecule type" value="Genomic_DNA"/>
</dbReference>
<comment type="caution">
    <text evidence="1">The sequence shown here is derived from an EMBL/GenBank/DDBJ whole genome shotgun (WGS) entry which is preliminary data.</text>
</comment>
<evidence type="ECO:0000313" key="2">
    <source>
        <dbReference type="Proteomes" id="UP000789396"/>
    </source>
</evidence>
<proteinExistence type="predicted"/>
<gene>
    <name evidence="1" type="ORF">RFULGI_LOCUS5594</name>
</gene>
<feature type="non-terminal residue" evidence="1">
    <location>
        <position position="107"/>
    </location>
</feature>
<reference evidence="1" key="1">
    <citation type="submission" date="2021-06" db="EMBL/GenBank/DDBJ databases">
        <authorList>
            <person name="Kallberg Y."/>
            <person name="Tangrot J."/>
            <person name="Rosling A."/>
        </authorList>
    </citation>
    <scope>NUCLEOTIDE SEQUENCE</scope>
    <source>
        <strain evidence="1">IN212</strain>
    </source>
</reference>
<protein>
    <submittedName>
        <fullName evidence="1">7239_t:CDS:1</fullName>
    </submittedName>
</protein>
<keyword evidence="2" id="KW-1185">Reference proteome</keyword>
<evidence type="ECO:0000313" key="1">
    <source>
        <dbReference type="EMBL" id="CAG8574559.1"/>
    </source>
</evidence>
<organism evidence="1 2">
    <name type="scientific">Racocetra fulgida</name>
    <dbReference type="NCBI Taxonomy" id="60492"/>
    <lineage>
        <taxon>Eukaryota</taxon>
        <taxon>Fungi</taxon>
        <taxon>Fungi incertae sedis</taxon>
        <taxon>Mucoromycota</taxon>
        <taxon>Glomeromycotina</taxon>
        <taxon>Glomeromycetes</taxon>
        <taxon>Diversisporales</taxon>
        <taxon>Gigasporaceae</taxon>
        <taxon>Racocetra</taxon>
    </lineage>
</organism>